<feature type="domain" description="DUF8054" evidence="3">
    <location>
        <begin position="212"/>
        <end position="251"/>
    </location>
</feature>
<reference evidence="6" key="1">
    <citation type="submission" date="2017-01" db="EMBL/GenBank/DDBJ databases">
        <authorList>
            <person name="Varghese N."/>
            <person name="Submissions S."/>
        </authorList>
    </citation>
    <scope>NUCLEOTIDE SEQUENCE [LARGE SCALE GENOMIC DNA]</scope>
    <source>
        <strain evidence="6">CGMCC 1.7737</strain>
    </source>
</reference>
<evidence type="ECO:0000313" key="6">
    <source>
        <dbReference type="Proteomes" id="UP000186914"/>
    </source>
</evidence>
<dbReference type="EMBL" id="FTNO01000006">
    <property type="protein sequence ID" value="SIR87800.1"/>
    <property type="molecule type" value="Genomic_DNA"/>
</dbReference>
<keyword evidence="1" id="KW-1133">Transmembrane helix</keyword>
<dbReference type="AlphaFoldDB" id="A0A1N7EIA9"/>
<keyword evidence="1" id="KW-0812">Transmembrane</keyword>
<name>A0A1N7EIA9_9EURY</name>
<keyword evidence="6" id="KW-1185">Reference proteome</keyword>
<dbReference type="Pfam" id="PF26238">
    <property type="entry name" value="DUF8054_M"/>
    <property type="match status" value="1"/>
</dbReference>
<dbReference type="InterPro" id="IPR058674">
    <property type="entry name" value="DUF8054_N"/>
</dbReference>
<dbReference type="InterPro" id="IPR058675">
    <property type="entry name" value="DUF8054_C"/>
</dbReference>
<evidence type="ECO:0000313" key="5">
    <source>
        <dbReference type="EMBL" id="SIR87800.1"/>
    </source>
</evidence>
<dbReference type="Proteomes" id="UP000186914">
    <property type="component" value="Unassembled WGS sequence"/>
</dbReference>
<feature type="domain" description="DUF8054" evidence="4">
    <location>
        <begin position="93"/>
        <end position="207"/>
    </location>
</feature>
<evidence type="ECO:0000259" key="3">
    <source>
        <dbReference type="Pfam" id="PF26237"/>
    </source>
</evidence>
<accession>A0A1N7EIA9</accession>
<evidence type="ECO:0000259" key="2">
    <source>
        <dbReference type="Pfam" id="PF26236"/>
    </source>
</evidence>
<protein>
    <submittedName>
        <fullName evidence="5">Uncharacterized protein</fullName>
    </submittedName>
</protein>
<feature type="domain" description="DUF8054" evidence="2">
    <location>
        <begin position="2"/>
        <end position="79"/>
    </location>
</feature>
<organism evidence="5 6">
    <name type="scientific">Haladaptatus litoreus</name>
    <dbReference type="NCBI Taxonomy" id="553468"/>
    <lineage>
        <taxon>Archaea</taxon>
        <taxon>Methanobacteriati</taxon>
        <taxon>Methanobacteriota</taxon>
        <taxon>Stenosarchaea group</taxon>
        <taxon>Halobacteria</taxon>
        <taxon>Halobacteriales</taxon>
        <taxon>Haladaptataceae</taxon>
        <taxon>Haladaptatus</taxon>
    </lineage>
</organism>
<keyword evidence="1" id="KW-0472">Membrane</keyword>
<dbReference type="Pfam" id="PF26236">
    <property type="entry name" value="DUF8054_N"/>
    <property type="match status" value="1"/>
</dbReference>
<sequence>MRFHNPRYTGTNRCWPCTAVNVVLLGLGTAALYAVGGTILAIAVFTLGGAVIMLHGYLIPGTPQLTRALPESILVAFGKNETDVFSSNLPATKALLAVGLLDEDYRLPDEIEERIQATAAKGVNDSDVLERAIVKKFDGVVEVSARRNLGGGENWFAFDTDEVAVRQWEARAVAALDMAVIDLLAERIPDWDDRSSADRTAMAALLRYGLQMCPVCGNEFAEPEGQHRTCCGGRSLVGERRCSACDYALVDQNDLPTNVEDLA</sequence>
<gene>
    <name evidence="5" type="ORF">SAMN05421858_4275</name>
</gene>
<feature type="transmembrane region" description="Helical" evidence="1">
    <location>
        <begin position="12"/>
        <end position="33"/>
    </location>
</feature>
<dbReference type="InterPro" id="IPR058775">
    <property type="entry name" value="DUF8054_M"/>
</dbReference>
<evidence type="ECO:0000259" key="4">
    <source>
        <dbReference type="Pfam" id="PF26238"/>
    </source>
</evidence>
<proteinExistence type="predicted"/>
<dbReference type="Pfam" id="PF26237">
    <property type="entry name" value="DUF8054_C"/>
    <property type="match status" value="1"/>
</dbReference>
<evidence type="ECO:0000256" key="1">
    <source>
        <dbReference type="SAM" id="Phobius"/>
    </source>
</evidence>